<sequence>MVAKEHFPRRKPRRRQKIADPLSLNYQDPTLRSAHSVDEMLAVDNEIMSNLQQ</sequence>
<reference evidence="3" key="2">
    <citation type="submission" date="2015-01" db="EMBL/GenBank/DDBJ databases">
        <title>Evolutionary Origins and Diversification of the Mycorrhizal Mutualists.</title>
        <authorList>
            <consortium name="DOE Joint Genome Institute"/>
            <consortium name="Mycorrhizal Genomics Consortium"/>
            <person name="Kohler A."/>
            <person name="Kuo A."/>
            <person name="Nagy L.G."/>
            <person name="Floudas D."/>
            <person name="Copeland A."/>
            <person name="Barry K.W."/>
            <person name="Cichocki N."/>
            <person name="Veneault-Fourrey C."/>
            <person name="LaButti K."/>
            <person name="Lindquist E.A."/>
            <person name="Lipzen A."/>
            <person name="Lundell T."/>
            <person name="Morin E."/>
            <person name="Murat C."/>
            <person name="Riley R."/>
            <person name="Ohm R."/>
            <person name="Sun H."/>
            <person name="Tunlid A."/>
            <person name="Henrissat B."/>
            <person name="Grigoriev I.V."/>
            <person name="Hibbett D.S."/>
            <person name="Martin F."/>
        </authorList>
    </citation>
    <scope>NUCLEOTIDE SEQUENCE [LARGE SCALE GENOMIC DNA]</scope>
    <source>
        <strain evidence="3">441</strain>
    </source>
</reference>
<evidence type="ECO:0000256" key="1">
    <source>
        <dbReference type="SAM" id="MobiDB-lite"/>
    </source>
</evidence>
<gene>
    <name evidence="2" type="ORF">PISMIDRAFT_671881</name>
</gene>
<protein>
    <submittedName>
        <fullName evidence="2">Uncharacterized protein</fullName>
    </submittedName>
</protein>
<evidence type="ECO:0000313" key="3">
    <source>
        <dbReference type="Proteomes" id="UP000054018"/>
    </source>
</evidence>
<organism evidence="2 3">
    <name type="scientific">Pisolithus microcarpus 441</name>
    <dbReference type="NCBI Taxonomy" id="765257"/>
    <lineage>
        <taxon>Eukaryota</taxon>
        <taxon>Fungi</taxon>
        <taxon>Dikarya</taxon>
        <taxon>Basidiomycota</taxon>
        <taxon>Agaricomycotina</taxon>
        <taxon>Agaricomycetes</taxon>
        <taxon>Agaricomycetidae</taxon>
        <taxon>Boletales</taxon>
        <taxon>Sclerodermatineae</taxon>
        <taxon>Pisolithaceae</taxon>
        <taxon>Pisolithus</taxon>
    </lineage>
</organism>
<name>A0A0D0ACR0_9AGAM</name>
<proteinExistence type="predicted"/>
<dbReference type="EMBL" id="KN833688">
    <property type="protein sequence ID" value="KIK29898.1"/>
    <property type="molecule type" value="Genomic_DNA"/>
</dbReference>
<keyword evidence="3" id="KW-1185">Reference proteome</keyword>
<feature type="region of interest" description="Disordered" evidence="1">
    <location>
        <begin position="1"/>
        <end position="24"/>
    </location>
</feature>
<dbReference type="Proteomes" id="UP000054018">
    <property type="component" value="Unassembled WGS sequence"/>
</dbReference>
<dbReference type="HOGENOM" id="CLU_3069602_0_0_1"/>
<dbReference type="AlphaFoldDB" id="A0A0D0ACR0"/>
<evidence type="ECO:0000313" key="2">
    <source>
        <dbReference type="EMBL" id="KIK29898.1"/>
    </source>
</evidence>
<accession>A0A0D0ACR0</accession>
<reference evidence="2 3" key="1">
    <citation type="submission" date="2014-04" db="EMBL/GenBank/DDBJ databases">
        <authorList>
            <consortium name="DOE Joint Genome Institute"/>
            <person name="Kuo A."/>
            <person name="Kohler A."/>
            <person name="Costa M.D."/>
            <person name="Nagy L.G."/>
            <person name="Floudas D."/>
            <person name="Copeland A."/>
            <person name="Barry K.W."/>
            <person name="Cichocki N."/>
            <person name="Veneault-Fourrey C."/>
            <person name="LaButti K."/>
            <person name="Lindquist E.A."/>
            <person name="Lipzen A."/>
            <person name="Lundell T."/>
            <person name="Morin E."/>
            <person name="Murat C."/>
            <person name="Sun H."/>
            <person name="Tunlid A."/>
            <person name="Henrissat B."/>
            <person name="Grigoriev I.V."/>
            <person name="Hibbett D.S."/>
            <person name="Martin F."/>
            <person name="Nordberg H.P."/>
            <person name="Cantor M.N."/>
            <person name="Hua S.X."/>
        </authorList>
    </citation>
    <scope>NUCLEOTIDE SEQUENCE [LARGE SCALE GENOMIC DNA]</scope>
    <source>
        <strain evidence="2 3">441</strain>
    </source>
</reference>
<feature type="compositionally biased region" description="Basic residues" evidence="1">
    <location>
        <begin position="7"/>
        <end position="16"/>
    </location>
</feature>